<dbReference type="PANTHER" id="PTHR37811">
    <property type="entry name" value="BLL5343 PROTEIN"/>
    <property type="match status" value="1"/>
</dbReference>
<protein>
    <submittedName>
        <fullName evidence="2">JEMB protein</fullName>
    </submittedName>
</protein>
<dbReference type="InterPro" id="IPR052936">
    <property type="entry name" value="Jasmonate_Hydroxylase-like"/>
</dbReference>
<dbReference type="Gene3D" id="3.30.70.100">
    <property type="match status" value="1"/>
</dbReference>
<organism evidence="2">
    <name type="scientific">Paenibacillus ihbetae</name>
    <dbReference type="NCBI Taxonomy" id="1870820"/>
    <lineage>
        <taxon>Bacteria</taxon>
        <taxon>Bacillati</taxon>
        <taxon>Bacillota</taxon>
        <taxon>Bacilli</taxon>
        <taxon>Bacillales</taxon>
        <taxon>Paenibacillaceae</taxon>
        <taxon>Paenibacillus</taxon>
    </lineage>
</organism>
<dbReference type="KEGG" id="pib:BBD41_20130"/>
<dbReference type="PANTHER" id="PTHR37811:SF2">
    <property type="entry name" value="ABM DOMAIN-CONTAINING PROTEIN"/>
    <property type="match status" value="1"/>
</dbReference>
<evidence type="ECO:0000313" key="2">
    <source>
        <dbReference type="EMBL" id="ANY74685.1"/>
    </source>
</evidence>
<proteinExistence type="predicted"/>
<accession>A0A1B2E3Y7</accession>
<gene>
    <name evidence="2" type="ORF">BBD41_20130</name>
</gene>
<reference evidence="2" key="1">
    <citation type="submission" date="2016-08" db="EMBL/GenBank/DDBJ databases">
        <title>Complete Genome Seqeunce of Paenibacillus sp. nov. IHBB 9852 from high altitute lake of Indian trans-Himalayas.</title>
        <authorList>
            <person name="Kiran S."/>
            <person name="Swarnkar M.K."/>
            <person name="Rana A."/>
            <person name="Tewari R."/>
            <person name="Gulati A."/>
        </authorList>
    </citation>
    <scope>NUCLEOTIDE SEQUENCE [LARGE SCALE GENOMIC DNA]</scope>
    <source>
        <strain evidence="2">IHBB 9852</strain>
    </source>
</reference>
<dbReference type="InterPro" id="IPR011008">
    <property type="entry name" value="Dimeric_a/b-barrel"/>
</dbReference>
<dbReference type="SUPFAM" id="SSF54909">
    <property type="entry name" value="Dimeric alpha+beta barrel"/>
    <property type="match status" value="1"/>
</dbReference>
<dbReference type="EMBL" id="CP016809">
    <property type="protein sequence ID" value="ANY74685.1"/>
    <property type="molecule type" value="Genomic_DNA"/>
</dbReference>
<dbReference type="Pfam" id="PF03992">
    <property type="entry name" value="ABM"/>
    <property type="match status" value="1"/>
</dbReference>
<feature type="domain" description="ABM" evidence="1">
    <location>
        <begin position="13"/>
        <end position="102"/>
    </location>
</feature>
<dbReference type="InterPro" id="IPR007138">
    <property type="entry name" value="ABM_dom"/>
</dbReference>
<evidence type="ECO:0000259" key="1">
    <source>
        <dbReference type="PROSITE" id="PS51725"/>
    </source>
</evidence>
<dbReference type="AlphaFoldDB" id="A0A1B2E3Y7"/>
<dbReference type="RefSeq" id="WP_099478567.1">
    <property type="nucleotide sequence ID" value="NZ_CP016809.1"/>
</dbReference>
<sequence length="110" mass="12299">MGAIAKTPAPPYYAVIFTSEMSEGENRGYEKMGDKMVELASKQPGFLGVESVRGADGVGITVSYWDSLEAIKAWKENALHKTAQEKGKSEWYARFGLRVSRVERDDYMNI</sequence>
<name>A0A1B2E3Y7_9BACL</name>
<dbReference type="PROSITE" id="PS51725">
    <property type="entry name" value="ABM"/>
    <property type="match status" value="1"/>
</dbReference>